<gene>
    <name evidence="4" type="ORF">VitviT2T_006211</name>
</gene>
<keyword evidence="5" id="KW-1185">Reference proteome</keyword>
<proteinExistence type="predicted"/>
<evidence type="ECO:0000259" key="2">
    <source>
        <dbReference type="Pfam" id="PF05670"/>
    </source>
</evidence>
<name>A0ABY9BV44_VITVI</name>
<dbReference type="Proteomes" id="UP001227230">
    <property type="component" value="Chromosome 5"/>
</dbReference>
<dbReference type="InterPro" id="IPR008532">
    <property type="entry name" value="NFACT_RNA-bd"/>
</dbReference>
<dbReference type="PANTHER" id="PTHR15239:SF6">
    <property type="entry name" value="RIBOSOME QUALITY CONTROL COMPLEX SUBUNIT NEMF"/>
    <property type="match status" value="1"/>
</dbReference>
<evidence type="ECO:0000313" key="4">
    <source>
        <dbReference type="EMBL" id="WJZ86787.1"/>
    </source>
</evidence>
<dbReference type="PANTHER" id="PTHR15239">
    <property type="entry name" value="NUCLEAR EXPORT MEDIATOR FACTOR NEMF"/>
    <property type="match status" value="1"/>
</dbReference>
<dbReference type="InterPro" id="IPR024752">
    <property type="entry name" value="Myb/SANT-like_dom"/>
</dbReference>
<dbReference type="Pfam" id="PF05670">
    <property type="entry name" value="NFACT-R_1"/>
    <property type="match status" value="1"/>
</dbReference>
<feature type="compositionally biased region" description="Polar residues" evidence="1">
    <location>
        <begin position="153"/>
        <end position="169"/>
    </location>
</feature>
<accession>A0ABY9BV44</accession>
<feature type="compositionally biased region" description="Basic and acidic residues" evidence="1">
    <location>
        <begin position="176"/>
        <end position="188"/>
    </location>
</feature>
<feature type="region of interest" description="Disordered" evidence="1">
    <location>
        <begin position="146"/>
        <end position="198"/>
    </location>
</feature>
<evidence type="ECO:0000256" key="1">
    <source>
        <dbReference type="SAM" id="MobiDB-lite"/>
    </source>
</evidence>
<sequence>MSQNIEISRANWTAPIQRKHFIDLCLQEANKGFRSGGGLKSSAWPRIAEELEKLLGKRYTSKQLKNGWDYMKRQYLIWSKMMTMTGHGYNSVTKTFDWPAEKWEEYLQKYPEAKQFRFKPLANVEELEALFGGVLATGSKNWSSGGVIASGAEESSTHSTSMPSETSISLEEDEDLPRNTNDETEGSKKKQKKGKKEQTQEEMYRIVNVLENFEGPTVKECMKILKRLLTYEDPLYYVAINAFCKKKEYRETYMFKFMNSSGVTESGGSEKVLLLMKSGVRLHTTAYVRSSFFNLDLNKIFGKDCRPSQPDRGSQIYDEFCPILLNQFKSREFVKFETFDAASDEFYSKIEGQRSEQQQKAKEENRVHTLKKEDDRCIKMAELIEYNLEDVDAAILAVRVALANGMNWEDLARMVKEKKKSGNPVAGLIDKLYLERNCMTLLLSNNLDEMDDDEKTLHVDKVEVDLALSAHANARQWYEQKKRQENKREKTIIAHEKLLKLLKRRLASSFHSILVKVFLKLIGFSYLSNARYIHADPHGASSTVIKNHKPEHPVPPLTLNQAGCFTVCHSQVWDSKIVTSAWWVYPHQVSKTAPTGEYLTVGSFMIHGKKNFLPPHPLMMGFGLLFCLDERAPWDHIYMKGG</sequence>
<evidence type="ECO:0000313" key="5">
    <source>
        <dbReference type="Proteomes" id="UP001227230"/>
    </source>
</evidence>
<dbReference type="EMBL" id="CP126652">
    <property type="protein sequence ID" value="WJZ86787.1"/>
    <property type="molecule type" value="Genomic_DNA"/>
</dbReference>
<reference evidence="4 5" key="1">
    <citation type="journal article" date="2023" name="Hortic Res">
        <title>The complete reference genome for grapevine (Vitis vinifera L.) genetics and breeding.</title>
        <authorList>
            <person name="Shi X."/>
            <person name="Cao S."/>
            <person name="Wang X."/>
            <person name="Huang S."/>
            <person name="Wang Y."/>
            <person name="Liu Z."/>
            <person name="Liu W."/>
            <person name="Leng X."/>
            <person name="Peng Y."/>
            <person name="Wang N."/>
            <person name="Wang Y."/>
            <person name="Ma Z."/>
            <person name="Xu X."/>
            <person name="Zhang F."/>
            <person name="Xue H."/>
            <person name="Zhong H."/>
            <person name="Wang Y."/>
            <person name="Zhang K."/>
            <person name="Velt A."/>
            <person name="Avia K."/>
            <person name="Holtgrawe D."/>
            <person name="Grimplet J."/>
            <person name="Matus J.T."/>
            <person name="Ware D."/>
            <person name="Wu X."/>
            <person name="Wang H."/>
            <person name="Liu C."/>
            <person name="Fang Y."/>
            <person name="Rustenholz C."/>
            <person name="Cheng Z."/>
            <person name="Xiao H."/>
            <person name="Zhou Y."/>
        </authorList>
    </citation>
    <scope>NUCLEOTIDE SEQUENCE [LARGE SCALE GENOMIC DNA]</scope>
    <source>
        <strain evidence="5">cv. Pinot noir / PN40024</strain>
        <tissue evidence="4">Leaf</tissue>
    </source>
</reference>
<feature type="domain" description="NFACT RNA-binding" evidence="2">
    <location>
        <begin position="529"/>
        <end position="608"/>
    </location>
</feature>
<organism evidence="4 5">
    <name type="scientific">Vitis vinifera</name>
    <name type="common">Grape</name>
    <dbReference type="NCBI Taxonomy" id="29760"/>
    <lineage>
        <taxon>Eukaryota</taxon>
        <taxon>Viridiplantae</taxon>
        <taxon>Streptophyta</taxon>
        <taxon>Embryophyta</taxon>
        <taxon>Tracheophyta</taxon>
        <taxon>Spermatophyta</taxon>
        <taxon>Magnoliopsida</taxon>
        <taxon>eudicotyledons</taxon>
        <taxon>Gunneridae</taxon>
        <taxon>Pentapetalae</taxon>
        <taxon>rosids</taxon>
        <taxon>Vitales</taxon>
        <taxon>Vitaceae</taxon>
        <taxon>Viteae</taxon>
        <taxon>Vitis</taxon>
    </lineage>
</organism>
<evidence type="ECO:0000259" key="3">
    <source>
        <dbReference type="Pfam" id="PF12776"/>
    </source>
</evidence>
<feature type="domain" description="Myb/SANT-like" evidence="3">
    <location>
        <begin position="16"/>
        <end position="106"/>
    </location>
</feature>
<dbReference type="InterPro" id="IPR051608">
    <property type="entry name" value="RQC_Subunit_NEMF"/>
</dbReference>
<protein>
    <recommendedName>
        <fullName evidence="6">L10-interacting MYB domain-containing protein</fullName>
    </recommendedName>
</protein>
<evidence type="ECO:0008006" key="6">
    <source>
        <dbReference type="Google" id="ProtNLM"/>
    </source>
</evidence>
<dbReference type="Pfam" id="PF12776">
    <property type="entry name" value="Myb_DNA-bind_3"/>
    <property type="match status" value="1"/>
</dbReference>